<dbReference type="CDD" id="cd00118">
    <property type="entry name" value="LysM"/>
    <property type="match status" value="1"/>
</dbReference>
<dbReference type="EMBL" id="LVVM01004018">
    <property type="protein sequence ID" value="OJA13776.1"/>
    <property type="molecule type" value="Genomic_DNA"/>
</dbReference>
<dbReference type="Pfam" id="PF01476">
    <property type="entry name" value="LysM"/>
    <property type="match status" value="2"/>
</dbReference>
<evidence type="ECO:0000256" key="3">
    <source>
        <dbReference type="SAM" id="SignalP"/>
    </source>
</evidence>
<gene>
    <name evidence="5" type="ORF">AZE42_07458</name>
</gene>
<keyword evidence="3" id="KW-0732">Signal</keyword>
<dbReference type="InterPro" id="IPR018392">
    <property type="entry name" value="LysM"/>
</dbReference>
<dbReference type="PANTHER" id="PTHR34997:SF1">
    <property type="entry name" value="PEPTIDOGLYCAN-BINDING LYSIN DOMAIN"/>
    <property type="match status" value="1"/>
</dbReference>
<dbReference type="AlphaFoldDB" id="A0A1J8QK16"/>
<keyword evidence="6" id="KW-1185">Reference proteome</keyword>
<accession>A0A1J8QK16</accession>
<feature type="domain" description="LysM" evidence="4">
    <location>
        <begin position="31"/>
        <end position="78"/>
    </location>
</feature>
<evidence type="ECO:0000256" key="2">
    <source>
        <dbReference type="ARBA" id="ARBA00023026"/>
    </source>
</evidence>
<evidence type="ECO:0000256" key="1">
    <source>
        <dbReference type="ARBA" id="ARBA00022669"/>
    </source>
</evidence>
<protein>
    <recommendedName>
        <fullName evidence="4">LysM domain-containing protein</fullName>
    </recommendedName>
</protein>
<organism evidence="5 6">
    <name type="scientific">Rhizopogon vesiculosus</name>
    <dbReference type="NCBI Taxonomy" id="180088"/>
    <lineage>
        <taxon>Eukaryota</taxon>
        <taxon>Fungi</taxon>
        <taxon>Dikarya</taxon>
        <taxon>Basidiomycota</taxon>
        <taxon>Agaricomycotina</taxon>
        <taxon>Agaricomycetes</taxon>
        <taxon>Agaricomycetidae</taxon>
        <taxon>Boletales</taxon>
        <taxon>Suillineae</taxon>
        <taxon>Rhizopogonaceae</taxon>
        <taxon>Rhizopogon</taxon>
    </lineage>
</organism>
<evidence type="ECO:0000313" key="5">
    <source>
        <dbReference type="EMBL" id="OJA13776.1"/>
    </source>
</evidence>
<dbReference type="SUPFAM" id="SSF54106">
    <property type="entry name" value="LysM domain"/>
    <property type="match status" value="2"/>
</dbReference>
<dbReference type="PANTHER" id="PTHR34997">
    <property type="entry name" value="AM15"/>
    <property type="match status" value="1"/>
</dbReference>
<dbReference type="Gene3D" id="3.10.350.10">
    <property type="entry name" value="LysM domain"/>
    <property type="match status" value="2"/>
</dbReference>
<dbReference type="InterPro" id="IPR052210">
    <property type="entry name" value="LysM1-like"/>
</dbReference>
<reference evidence="5 6" key="1">
    <citation type="submission" date="2016-03" db="EMBL/GenBank/DDBJ databases">
        <title>Comparative genomics of the ectomycorrhizal sister species Rhizopogon vinicolor and Rhizopogon vesiculosus (Basidiomycota: Boletales) reveals a divergence of the mating type B locus.</title>
        <authorList>
            <person name="Mujic A.B."/>
            <person name="Kuo A."/>
            <person name="Tritt A."/>
            <person name="Lipzen A."/>
            <person name="Chen C."/>
            <person name="Johnson J."/>
            <person name="Sharma A."/>
            <person name="Barry K."/>
            <person name="Grigoriev I.V."/>
            <person name="Spatafora J.W."/>
        </authorList>
    </citation>
    <scope>NUCLEOTIDE SEQUENCE [LARGE SCALE GENOMIC DNA]</scope>
    <source>
        <strain evidence="5 6">AM-OR11-056</strain>
    </source>
</reference>
<feature type="chain" id="PRO_5012905001" description="LysM domain-containing protein" evidence="3">
    <location>
        <begin position="23"/>
        <end position="144"/>
    </location>
</feature>
<dbReference type="OrthoDB" id="5985073at2759"/>
<dbReference type="STRING" id="180088.A0A1J8QK16"/>
<dbReference type="PROSITE" id="PS51782">
    <property type="entry name" value="LYSM"/>
    <property type="match status" value="2"/>
</dbReference>
<proteinExistence type="predicted"/>
<sequence>MHTSFSTAKFTALMALALVVAGTKLPDGCTRTAVVKSGNTCDHISAAHNVSTYQLATVNSDVINVGCTNLYPGEKLCLGIKDQDCDTTHVVVKGETCYGVAADAGIDVNTLLDNNPNINKICTNMYTGEVLCTSSHIYVNITYT</sequence>
<name>A0A1J8QK16_9AGAM</name>
<dbReference type="InterPro" id="IPR036779">
    <property type="entry name" value="LysM_dom_sf"/>
</dbReference>
<dbReference type="Proteomes" id="UP000183567">
    <property type="component" value="Unassembled WGS sequence"/>
</dbReference>
<comment type="caution">
    <text evidence="5">The sequence shown here is derived from an EMBL/GenBank/DDBJ whole genome shotgun (WGS) entry which is preliminary data.</text>
</comment>
<keyword evidence="1" id="KW-0147">Chitin-binding</keyword>
<evidence type="ECO:0000313" key="6">
    <source>
        <dbReference type="Proteomes" id="UP000183567"/>
    </source>
</evidence>
<evidence type="ECO:0000259" key="4">
    <source>
        <dbReference type="PROSITE" id="PS51782"/>
    </source>
</evidence>
<dbReference type="SMART" id="SM00257">
    <property type="entry name" value="LysM"/>
    <property type="match status" value="2"/>
</dbReference>
<dbReference type="GO" id="GO:0008061">
    <property type="term" value="F:chitin binding"/>
    <property type="evidence" value="ECO:0007669"/>
    <property type="project" value="UniProtKB-KW"/>
</dbReference>
<feature type="domain" description="LysM" evidence="4">
    <location>
        <begin position="87"/>
        <end position="133"/>
    </location>
</feature>
<feature type="signal peptide" evidence="3">
    <location>
        <begin position="1"/>
        <end position="22"/>
    </location>
</feature>
<keyword evidence="2" id="KW-0843">Virulence</keyword>